<evidence type="ECO:0000256" key="5">
    <source>
        <dbReference type="ARBA" id="ARBA00022692"/>
    </source>
</evidence>
<dbReference type="Pfam" id="PF04535">
    <property type="entry name" value="CASP_dom"/>
    <property type="match status" value="1"/>
</dbReference>
<dbReference type="Proteomes" id="UP001420932">
    <property type="component" value="Unassembled WGS sequence"/>
</dbReference>
<feature type="compositionally biased region" description="Low complexity" evidence="12">
    <location>
        <begin position="40"/>
        <end position="53"/>
    </location>
</feature>
<evidence type="ECO:0000256" key="1">
    <source>
        <dbReference type="ARBA" id="ARBA00004123"/>
    </source>
</evidence>
<feature type="domain" description="NuBaID C-terminal" evidence="16">
    <location>
        <begin position="871"/>
        <end position="922"/>
    </location>
</feature>
<dbReference type="NCBIfam" id="TIGR01569">
    <property type="entry name" value="A_tha_TIGR01569"/>
    <property type="match status" value="1"/>
</dbReference>
<dbReference type="Pfam" id="PF07967">
    <property type="entry name" value="zf-C3HC"/>
    <property type="match status" value="1"/>
</dbReference>
<dbReference type="Pfam" id="PF08600">
    <property type="entry name" value="NuBaID_C"/>
    <property type="match status" value="1"/>
</dbReference>
<evidence type="ECO:0000259" key="15">
    <source>
        <dbReference type="Pfam" id="PF07967"/>
    </source>
</evidence>
<feature type="domain" description="C3HC-type" evidence="15">
    <location>
        <begin position="102"/>
        <end position="226"/>
    </location>
</feature>
<dbReference type="AlphaFoldDB" id="A0AAP0EPC4"/>
<keyword evidence="4" id="KW-1003">Cell membrane</keyword>
<evidence type="ECO:0000256" key="9">
    <source>
        <dbReference type="ARBA" id="ARBA00022989"/>
    </source>
</evidence>
<protein>
    <recommendedName>
        <fullName evidence="19">C3HC-type domain-containing protein</fullName>
    </recommendedName>
</protein>
<reference evidence="17 18" key="1">
    <citation type="submission" date="2024-01" db="EMBL/GenBank/DDBJ databases">
        <title>Genome assemblies of Stephania.</title>
        <authorList>
            <person name="Yang L."/>
        </authorList>
    </citation>
    <scope>NUCLEOTIDE SEQUENCE [LARGE SCALE GENOMIC DNA]</scope>
    <source>
        <strain evidence="17">YNDBR</strain>
        <tissue evidence="17">Leaf</tissue>
    </source>
</reference>
<accession>A0AAP0EPC4</accession>
<evidence type="ECO:0008006" key="19">
    <source>
        <dbReference type="Google" id="ProtNLM"/>
    </source>
</evidence>
<dbReference type="InterPro" id="IPR012935">
    <property type="entry name" value="NuBaID_N"/>
</dbReference>
<dbReference type="GO" id="GO:0005634">
    <property type="term" value="C:nucleus"/>
    <property type="evidence" value="ECO:0007669"/>
    <property type="project" value="UniProtKB-SubCell"/>
</dbReference>
<name>A0AAP0EPC4_9MAGN</name>
<comment type="subcellular location">
    <subcellularLocation>
        <location evidence="2">Cell membrane</location>
        <topology evidence="2">Multi-pass membrane protein</topology>
    </subcellularLocation>
    <subcellularLocation>
        <location evidence="1">Nucleus</location>
    </subcellularLocation>
</comment>
<proteinExistence type="inferred from homology"/>
<dbReference type="PANTHER" id="PTHR15835">
    <property type="entry name" value="NUCLEAR-INTERACTING PARTNER OF ALK"/>
    <property type="match status" value="1"/>
</dbReference>
<feature type="region of interest" description="Disordered" evidence="12">
    <location>
        <begin position="307"/>
        <end position="341"/>
    </location>
</feature>
<dbReference type="InterPro" id="IPR006702">
    <property type="entry name" value="CASP_dom"/>
</dbReference>
<dbReference type="GO" id="GO:0005886">
    <property type="term" value="C:plasma membrane"/>
    <property type="evidence" value="ECO:0007669"/>
    <property type="project" value="UniProtKB-SubCell"/>
</dbReference>
<comment type="caution">
    <text evidence="17">The sequence shown here is derived from an EMBL/GenBank/DDBJ whole genome shotgun (WGS) entry which is preliminary data.</text>
</comment>
<evidence type="ECO:0000256" key="10">
    <source>
        <dbReference type="ARBA" id="ARBA00023136"/>
    </source>
</evidence>
<keyword evidence="10 13" id="KW-0472">Membrane</keyword>
<evidence type="ECO:0000259" key="14">
    <source>
        <dbReference type="Pfam" id="PF04535"/>
    </source>
</evidence>
<sequence>METEILRSREGEMREEVISSGGPLDPLPLARSSSPPPTPGASSAGASSPAVPANIGSTDWLGQGQGSKAGSLSCVGSHPPMTSLSTSAGGSIIGSSQPSCRPWERGDLLRRLATFNPSSWSGKPKVASSLACARRGWVNVDIDKIVCESCGANLSFTLSACSTPSEVDIAGEAFAKKLDVGHKCSCPWRGNSCAESLVQFPPTPPSALIGGFKDRCDGLLQFPSLPAVAASAIDQMRISHDSQIDRLLAQLQSFMMVELGLKTEGVSGVEETIRVYSHAQKLISLCGWEPRWLPNIQDCEEQSAQSARDGCSFGPVKDQFRTSQDPGRSKVAGKTTKENGKKKLVVSESRCESRSPMLDCSLCGTTVRIWDFITIPRPAQFAPNNMDTPEVSKKMVLTRGASAASGISGWVADGANKEQIEGRDEAATDEVKSLPIAGVDLNLTMSGAGASIQMGMGPLSEQFQDTPMGKDLRIGQPSGSEVGERAASFESRGPSTRKRSMEGGGSTVDRPQLRIQQADSVEGTVIDRDGDEVNDGREFSAGPSKRARDSYAFDLSHSSHRRDSSAAGPSCSLGFGTDIDVNRSDPFRQGNDLGIGFPSARDSARASSVIAMDTVNHSDDDDSMESVENYRGYVDDHFSSPAIHKIPDMNDASELNYSNQAQQSTCFQPAAGRVAADFGLSSTNDGDEILNAETVTAPARDGFSFGVSGGSVGMGASHEAEIHGTDGSVHRADSVVGDAEPIAEVIENLGQTGESVPDPGLMGEFVPYETDREDANGDSQDMFFQSVGRADSGSKVDGSTKADSVESGEKMSRSHPSLSCNAIVYSANEASKEEVTQAGKRRLNDDCTILESDFVAANGAGPPNGESNYEEAVEFDPIKHHNCYCPWVNGNVAAAGIGISSNPIASAVALCGWQLTLDALDAFQSLEQVPVQAVQSESAASLYKINQYKNDVIFPLQDDHLNASQKLLSRQSGTVGLLSAATGAATALAELGKNGNSHAQWNKICDKFAKYCDRGGGALIASYAGITFMAALVVLSLISLRKTPANPSSSIASTAACIS</sequence>
<comment type="similarity">
    <text evidence="3">Belongs to the Casparian strip membrane proteins (CASP) family.</text>
</comment>
<dbReference type="GO" id="GO:0008270">
    <property type="term" value="F:zinc ion binding"/>
    <property type="evidence" value="ECO:0007669"/>
    <property type="project" value="InterPro"/>
</dbReference>
<evidence type="ECO:0000256" key="13">
    <source>
        <dbReference type="SAM" id="Phobius"/>
    </source>
</evidence>
<feature type="domain" description="Casparian strip membrane protein" evidence="14">
    <location>
        <begin position="974"/>
        <end position="1026"/>
    </location>
</feature>
<dbReference type="PANTHER" id="PTHR15835:SF16">
    <property type="entry name" value="F20D23.9 PROTEIN"/>
    <property type="match status" value="1"/>
</dbReference>
<feature type="compositionally biased region" description="Basic and acidic residues" evidence="12">
    <location>
        <begin position="792"/>
        <end position="812"/>
    </location>
</feature>
<keyword evidence="8" id="KW-0862">Zinc</keyword>
<evidence type="ECO:0000256" key="6">
    <source>
        <dbReference type="ARBA" id="ARBA00022723"/>
    </source>
</evidence>
<keyword evidence="5 13" id="KW-0812">Transmembrane</keyword>
<feature type="transmembrane region" description="Helical" evidence="13">
    <location>
        <begin position="1020"/>
        <end position="1040"/>
    </location>
</feature>
<keyword evidence="9 13" id="KW-1133">Transmembrane helix</keyword>
<feature type="region of interest" description="Disordered" evidence="12">
    <location>
        <begin position="458"/>
        <end position="550"/>
    </location>
</feature>
<dbReference type="InterPro" id="IPR006459">
    <property type="entry name" value="CASP/CASPL"/>
</dbReference>
<evidence type="ECO:0000259" key="16">
    <source>
        <dbReference type="Pfam" id="PF08600"/>
    </source>
</evidence>
<evidence type="ECO:0000256" key="2">
    <source>
        <dbReference type="ARBA" id="ARBA00004651"/>
    </source>
</evidence>
<feature type="compositionally biased region" description="Low complexity" evidence="12">
    <location>
        <begin position="23"/>
        <end position="33"/>
    </location>
</feature>
<evidence type="ECO:0000313" key="18">
    <source>
        <dbReference type="Proteomes" id="UP001420932"/>
    </source>
</evidence>
<evidence type="ECO:0000256" key="7">
    <source>
        <dbReference type="ARBA" id="ARBA00022771"/>
    </source>
</evidence>
<evidence type="ECO:0000256" key="12">
    <source>
        <dbReference type="SAM" id="MobiDB-lite"/>
    </source>
</evidence>
<feature type="compositionally biased region" description="Basic and acidic residues" evidence="12">
    <location>
        <begin position="1"/>
        <end position="17"/>
    </location>
</feature>
<evidence type="ECO:0000256" key="8">
    <source>
        <dbReference type="ARBA" id="ARBA00022833"/>
    </source>
</evidence>
<evidence type="ECO:0000313" key="17">
    <source>
        <dbReference type="EMBL" id="KAK9093338.1"/>
    </source>
</evidence>
<evidence type="ECO:0000256" key="3">
    <source>
        <dbReference type="ARBA" id="ARBA00007651"/>
    </source>
</evidence>
<dbReference type="InterPro" id="IPR013909">
    <property type="entry name" value="NuBaID_C"/>
</dbReference>
<keyword evidence="11" id="KW-0539">Nucleus</keyword>
<feature type="region of interest" description="Disordered" evidence="12">
    <location>
        <begin position="789"/>
        <end position="815"/>
    </location>
</feature>
<dbReference type="EMBL" id="JBBNAF010000012">
    <property type="protein sequence ID" value="KAK9093338.1"/>
    <property type="molecule type" value="Genomic_DNA"/>
</dbReference>
<evidence type="ECO:0000256" key="11">
    <source>
        <dbReference type="ARBA" id="ARBA00023242"/>
    </source>
</evidence>
<evidence type="ECO:0000256" key="4">
    <source>
        <dbReference type="ARBA" id="ARBA00022475"/>
    </source>
</evidence>
<organism evidence="17 18">
    <name type="scientific">Stephania yunnanensis</name>
    <dbReference type="NCBI Taxonomy" id="152371"/>
    <lineage>
        <taxon>Eukaryota</taxon>
        <taxon>Viridiplantae</taxon>
        <taxon>Streptophyta</taxon>
        <taxon>Embryophyta</taxon>
        <taxon>Tracheophyta</taxon>
        <taxon>Spermatophyta</taxon>
        <taxon>Magnoliopsida</taxon>
        <taxon>Ranunculales</taxon>
        <taxon>Menispermaceae</taxon>
        <taxon>Menispermoideae</taxon>
        <taxon>Cissampelideae</taxon>
        <taxon>Stephania</taxon>
    </lineage>
</organism>
<keyword evidence="7" id="KW-0863">Zinc-finger</keyword>
<keyword evidence="6" id="KW-0479">Metal-binding</keyword>
<gene>
    <name evidence="17" type="ORF">Syun_028249</name>
</gene>
<feature type="region of interest" description="Disordered" evidence="12">
    <location>
        <begin position="1"/>
        <end position="75"/>
    </location>
</feature>
<keyword evidence="18" id="KW-1185">Reference proteome</keyword>